<feature type="compositionally biased region" description="Acidic residues" evidence="1">
    <location>
        <begin position="82"/>
        <end position="91"/>
    </location>
</feature>
<keyword evidence="3" id="KW-1185">Reference proteome</keyword>
<accession>A0A9N7V4B4</accession>
<gene>
    <name evidence="2" type="ORF">PLEPLA_LOCUS29613</name>
</gene>
<feature type="compositionally biased region" description="Basic and acidic residues" evidence="1">
    <location>
        <begin position="72"/>
        <end position="81"/>
    </location>
</feature>
<dbReference type="Proteomes" id="UP001153269">
    <property type="component" value="Unassembled WGS sequence"/>
</dbReference>
<evidence type="ECO:0000256" key="1">
    <source>
        <dbReference type="SAM" id="MobiDB-lite"/>
    </source>
</evidence>
<comment type="caution">
    <text evidence="2">The sequence shown here is derived from an EMBL/GenBank/DDBJ whole genome shotgun (WGS) entry which is preliminary data.</text>
</comment>
<protein>
    <submittedName>
        <fullName evidence="2">Uncharacterized protein</fullName>
    </submittedName>
</protein>
<dbReference type="EMBL" id="CADEAL010002735">
    <property type="protein sequence ID" value="CAB1441889.1"/>
    <property type="molecule type" value="Genomic_DNA"/>
</dbReference>
<proteinExistence type="predicted"/>
<dbReference type="AlphaFoldDB" id="A0A9N7V4B4"/>
<feature type="region of interest" description="Disordered" evidence="1">
    <location>
        <begin position="72"/>
        <end position="94"/>
    </location>
</feature>
<reference evidence="2" key="1">
    <citation type="submission" date="2020-03" db="EMBL/GenBank/DDBJ databases">
        <authorList>
            <person name="Weist P."/>
        </authorList>
    </citation>
    <scope>NUCLEOTIDE SEQUENCE</scope>
</reference>
<sequence length="152" mass="17070">MLPSTEVPKIKKNEKFLEGASGTVWPLRREASSCTRAGVSVDSYRVAGQHTDTHIKDRYFGLCGAGCDDVKVSPRSEASQREEDEVVEADDVTMQTHQTHLPWVQIPRFRREMEGYWRDPVKTCSLGTVSTEAPPPVQAPEPLVLQPFKDKM</sequence>
<organism evidence="2 3">
    <name type="scientific">Pleuronectes platessa</name>
    <name type="common">European plaice</name>
    <dbReference type="NCBI Taxonomy" id="8262"/>
    <lineage>
        <taxon>Eukaryota</taxon>
        <taxon>Metazoa</taxon>
        <taxon>Chordata</taxon>
        <taxon>Craniata</taxon>
        <taxon>Vertebrata</taxon>
        <taxon>Euteleostomi</taxon>
        <taxon>Actinopterygii</taxon>
        <taxon>Neopterygii</taxon>
        <taxon>Teleostei</taxon>
        <taxon>Neoteleostei</taxon>
        <taxon>Acanthomorphata</taxon>
        <taxon>Carangaria</taxon>
        <taxon>Pleuronectiformes</taxon>
        <taxon>Pleuronectoidei</taxon>
        <taxon>Pleuronectidae</taxon>
        <taxon>Pleuronectes</taxon>
    </lineage>
</organism>
<evidence type="ECO:0000313" key="3">
    <source>
        <dbReference type="Proteomes" id="UP001153269"/>
    </source>
</evidence>
<evidence type="ECO:0000313" key="2">
    <source>
        <dbReference type="EMBL" id="CAB1441889.1"/>
    </source>
</evidence>
<name>A0A9N7V4B4_PLEPL</name>